<dbReference type="AlphaFoldDB" id="A0A0G0WU56"/>
<comment type="caution">
    <text evidence="2">The sequence shown here is derived from an EMBL/GenBank/DDBJ whole genome shotgun (WGS) entry which is preliminary data.</text>
</comment>
<evidence type="ECO:0000313" key="2">
    <source>
        <dbReference type="EMBL" id="KKS16285.1"/>
    </source>
</evidence>
<name>A0A0G0WU56_UNCKA</name>
<dbReference type="EMBL" id="LCBS01000024">
    <property type="protein sequence ID" value="KKS16285.1"/>
    <property type="molecule type" value="Genomic_DNA"/>
</dbReference>
<organism evidence="2 3">
    <name type="scientific">candidate division WWE3 bacterium GW2011_GWB1_41_6</name>
    <dbReference type="NCBI Taxonomy" id="1619112"/>
    <lineage>
        <taxon>Bacteria</taxon>
        <taxon>Katanobacteria</taxon>
    </lineage>
</organism>
<feature type="region of interest" description="Disordered" evidence="1">
    <location>
        <begin position="9"/>
        <end position="34"/>
    </location>
</feature>
<dbReference type="PATRIC" id="fig|1619112.3.peg.772"/>
<accession>A0A0G0WU56</accession>
<evidence type="ECO:0008006" key="4">
    <source>
        <dbReference type="Google" id="ProtNLM"/>
    </source>
</evidence>
<gene>
    <name evidence="2" type="ORF">UU72_C0024G0011</name>
</gene>
<reference evidence="2 3" key="1">
    <citation type="journal article" date="2015" name="Nature">
        <title>rRNA introns, odd ribosomes, and small enigmatic genomes across a large radiation of phyla.</title>
        <authorList>
            <person name="Brown C.T."/>
            <person name="Hug L.A."/>
            <person name="Thomas B.C."/>
            <person name="Sharon I."/>
            <person name="Castelle C.J."/>
            <person name="Singh A."/>
            <person name="Wilkins M.J."/>
            <person name="Williams K.H."/>
            <person name="Banfield J.F."/>
        </authorList>
    </citation>
    <scope>NUCLEOTIDE SEQUENCE [LARGE SCALE GENOMIC DNA]</scope>
</reference>
<protein>
    <recommendedName>
        <fullName evidence="4">Fimbrial assembly family protein</fullName>
    </recommendedName>
</protein>
<sequence>MLRKLLPKLSLGRRSNPITEGEAPNPQIHSSPNLLDMYGTDPAANSHFISQATSSLKLFILIIPAVFLVSLFINDVTDWRIGSTKKTIERLNIEILDYNDTAAEANKIIQKIEIYKQARADHPRIASKMEFLLTNVPQDVVISEIRYQDGNLEVKAKTPRALNLALLIDNYFKDKSISEIILKSASYDQRDGLFTSEVGVVYK</sequence>
<evidence type="ECO:0000256" key="1">
    <source>
        <dbReference type="SAM" id="MobiDB-lite"/>
    </source>
</evidence>
<evidence type="ECO:0000313" key="3">
    <source>
        <dbReference type="Proteomes" id="UP000034163"/>
    </source>
</evidence>
<proteinExistence type="predicted"/>
<dbReference type="Proteomes" id="UP000034163">
    <property type="component" value="Unassembled WGS sequence"/>
</dbReference>